<dbReference type="InterPro" id="IPR036890">
    <property type="entry name" value="HATPase_C_sf"/>
</dbReference>
<dbReference type="InterPro" id="IPR005467">
    <property type="entry name" value="His_kinase_dom"/>
</dbReference>
<evidence type="ECO:0000256" key="2">
    <source>
        <dbReference type="ARBA" id="ARBA00012438"/>
    </source>
</evidence>
<evidence type="ECO:0000256" key="4">
    <source>
        <dbReference type="PROSITE-ProRule" id="PRU00169"/>
    </source>
</evidence>
<evidence type="ECO:0000256" key="1">
    <source>
        <dbReference type="ARBA" id="ARBA00000085"/>
    </source>
</evidence>
<keyword evidence="3 4" id="KW-0597">Phosphoprotein</keyword>
<organism evidence="7 8">
    <name type="scientific">Ideonella margarita</name>
    <dbReference type="NCBI Taxonomy" id="2984191"/>
    <lineage>
        <taxon>Bacteria</taxon>
        <taxon>Pseudomonadati</taxon>
        <taxon>Pseudomonadota</taxon>
        <taxon>Betaproteobacteria</taxon>
        <taxon>Burkholderiales</taxon>
        <taxon>Sphaerotilaceae</taxon>
        <taxon>Ideonella</taxon>
    </lineage>
</organism>
<dbReference type="EMBL" id="JBBUTI010000010">
    <property type="protein sequence ID" value="MEK8047726.1"/>
    <property type="molecule type" value="Genomic_DNA"/>
</dbReference>
<dbReference type="InterPro" id="IPR036097">
    <property type="entry name" value="HisK_dim/P_sf"/>
</dbReference>
<dbReference type="InterPro" id="IPR003594">
    <property type="entry name" value="HATPase_dom"/>
</dbReference>
<evidence type="ECO:0000313" key="8">
    <source>
        <dbReference type="Proteomes" id="UP001379945"/>
    </source>
</evidence>
<dbReference type="PANTHER" id="PTHR43547:SF2">
    <property type="entry name" value="HYBRID SIGNAL TRANSDUCTION HISTIDINE KINASE C"/>
    <property type="match status" value="1"/>
</dbReference>
<dbReference type="GO" id="GO:0016301">
    <property type="term" value="F:kinase activity"/>
    <property type="evidence" value="ECO:0007669"/>
    <property type="project" value="UniProtKB-KW"/>
</dbReference>
<dbReference type="SMART" id="SM00448">
    <property type="entry name" value="REC"/>
    <property type="match status" value="1"/>
</dbReference>
<dbReference type="SUPFAM" id="SSF55874">
    <property type="entry name" value="ATPase domain of HSP90 chaperone/DNA topoisomerase II/histidine kinase"/>
    <property type="match status" value="1"/>
</dbReference>
<evidence type="ECO:0000313" key="7">
    <source>
        <dbReference type="EMBL" id="MEK8047726.1"/>
    </source>
</evidence>
<dbReference type="InterPro" id="IPR001789">
    <property type="entry name" value="Sig_transdc_resp-reg_receiver"/>
</dbReference>
<dbReference type="SUPFAM" id="SSF47384">
    <property type="entry name" value="Homodimeric domain of signal transducing histidine kinase"/>
    <property type="match status" value="1"/>
</dbReference>
<feature type="domain" description="Histidine kinase" evidence="5">
    <location>
        <begin position="144"/>
        <end position="380"/>
    </location>
</feature>
<dbReference type="InterPro" id="IPR003661">
    <property type="entry name" value="HisK_dim/P_dom"/>
</dbReference>
<evidence type="ECO:0000259" key="6">
    <source>
        <dbReference type="PROSITE" id="PS50110"/>
    </source>
</evidence>
<proteinExistence type="predicted"/>
<reference evidence="7 8" key="1">
    <citation type="submission" date="2024-04" db="EMBL/GenBank/DDBJ databases">
        <title>Novel species of the genus Ideonella isolated from streams.</title>
        <authorList>
            <person name="Lu H."/>
        </authorList>
    </citation>
    <scope>NUCLEOTIDE SEQUENCE [LARGE SCALE GENOMIC DNA]</scope>
    <source>
        <strain evidence="7 8">LYT19W</strain>
    </source>
</reference>
<dbReference type="SMART" id="SM00388">
    <property type="entry name" value="HisKA"/>
    <property type="match status" value="1"/>
</dbReference>
<name>A0ABU9C755_9BURK</name>
<evidence type="ECO:0000256" key="3">
    <source>
        <dbReference type="ARBA" id="ARBA00022553"/>
    </source>
</evidence>
<gene>
    <name evidence="7" type="ORF">AACH00_15290</name>
</gene>
<dbReference type="Pfam" id="PF00512">
    <property type="entry name" value="HisKA"/>
    <property type="match status" value="1"/>
</dbReference>
<keyword evidence="7" id="KW-0418">Kinase</keyword>
<feature type="modified residue" description="4-aspartylphosphate" evidence="4">
    <location>
        <position position="53"/>
    </location>
</feature>
<dbReference type="Pfam" id="PF00072">
    <property type="entry name" value="Response_reg"/>
    <property type="match status" value="1"/>
</dbReference>
<dbReference type="Proteomes" id="UP001379945">
    <property type="component" value="Unassembled WGS sequence"/>
</dbReference>
<dbReference type="PROSITE" id="PS50110">
    <property type="entry name" value="RESPONSE_REGULATORY"/>
    <property type="match status" value="1"/>
</dbReference>
<dbReference type="PANTHER" id="PTHR43547">
    <property type="entry name" value="TWO-COMPONENT HISTIDINE KINASE"/>
    <property type="match status" value="1"/>
</dbReference>
<dbReference type="RefSeq" id="WP_341400037.1">
    <property type="nucleotide sequence ID" value="NZ_JBBUTI010000010.1"/>
</dbReference>
<accession>A0ABU9C755</accession>
<dbReference type="InterPro" id="IPR011006">
    <property type="entry name" value="CheY-like_superfamily"/>
</dbReference>
<dbReference type="Pfam" id="PF02518">
    <property type="entry name" value="HATPase_c"/>
    <property type="match status" value="1"/>
</dbReference>
<comment type="caution">
    <text evidence="7">The sequence shown here is derived from an EMBL/GenBank/DDBJ whole genome shotgun (WGS) entry which is preliminary data.</text>
</comment>
<dbReference type="Gene3D" id="3.30.565.10">
    <property type="entry name" value="Histidine kinase-like ATPase, C-terminal domain"/>
    <property type="match status" value="1"/>
</dbReference>
<sequence length="380" mass="41828">MVRTALVIEDSRTMRTLACQVLKQHGYKTLEAENGQTGLEIALDKHPDLILCDIHMPVVDGYGFVAQARQQDDLHAVPILMLTARTDRESLRRAMSSGADDYLTKPFTPEELLVAVRGLEHKRTRQELTTQKSMNQLRGAILATVPHELRTPLTTILGMSQLLVHRRKNYNEARLDDMLGSIHDAASRLSRTITRMMEWSELTAQGACGPSGTATHHGVTDLAELQQRLESSDFLAELRTAMPPSGVADEGELVGGHPVRVKLAPGRVQVEAQDLRRMVIELVSNAAKFSMPGTPVGLTGKVLNGTHYAIEVANLGPALPPEFLRQIGALSQVNRDRHEQQGTGLGLSMVTLWARRNGAQLHWPRSDGQPTIARLLLKLA</sequence>
<dbReference type="Gene3D" id="3.40.50.2300">
    <property type="match status" value="1"/>
</dbReference>
<dbReference type="CDD" id="cd00156">
    <property type="entry name" value="REC"/>
    <property type="match status" value="1"/>
</dbReference>
<dbReference type="Gene3D" id="1.10.287.130">
    <property type="match status" value="1"/>
</dbReference>
<comment type="catalytic activity">
    <reaction evidence="1">
        <text>ATP + protein L-histidine = ADP + protein N-phospho-L-histidine.</text>
        <dbReference type="EC" id="2.7.13.3"/>
    </reaction>
</comment>
<dbReference type="EC" id="2.7.13.3" evidence="2"/>
<dbReference type="SUPFAM" id="SSF52172">
    <property type="entry name" value="CheY-like"/>
    <property type="match status" value="1"/>
</dbReference>
<protein>
    <recommendedName>
        <fullName evidence="2">histidine kinase</fullName>
        <ecNumber evidence="2">2.7.13.3</ecNumber>
    </recommendedName>
</protein>
<dbReference type="SMART" id="SM00387">
    <property type="entry name" value="HATPase_c"/>
    <property type="match status" value="1"/>
</dbReference>
<keyword evidence="8" id="KW-1185">Reference proteome</keyword>
<dbReference type="PROSITE" id="PS50109">
    <property type="entry name" value="HIS_KIN"/>
    <property type="match status" value="1"/>
</dbReference>
<keyword evidence="7" id="KW-0808">Transferase</keyword>
<feature type="domain" description="Response regulatory" evidence="6">
    <location>
        <begin position="4"/>
        <end position="120"/>
    </location>
</feature>
<dbReference type="CDD" id="cd00082">
    <property type="entry name" value="HisKA"/>
    <property type="match status" value="1"/>
</dbReference>
<evidence type="ECO:0000259" key="5">
    <source>
        <dbReference type="PROSITE" id="PS50109"/>
    </source>
</evidence>